<reference evidence="1 2" key="1">
    <citation type="journal article" date="2018" name="Evol. Lett.">
        <title>Horizontal gene cluster transfer increased hallucinogenic mushroom diversity.</title>
        <authorList>
            <person name="Reynolds H.T."/>
            <person name="Vijayakumar V."/>
            <person name="Gluck-Thaler E."/>
            <person name="Korotkin H.B."/>
            <person name="Matheny P.B."/>
            <person name="Slot J.C."/>
        </authorList>
    </citation>
    <scope>NUCLEOTIDE SEQUENCE [LARGE SCALE GENOMIC DNA]</scope>
    <source>
        <strain evidence="1 2">2629</strain>
    </source>
</reference>
<proteinExistence type="predicted"/>
<sequence length="178" mass="19832">MSEESYLDCEHDTLYAHAEIVNGIENEETNDTSTDRCGTLTARASVLSISMDEASDVDNTGSSSCSSTGTTTLVGHDELDLESVTGTGSTVDFDHDSDVLVWSESDADDTGFWAFIDEYQRERERGREVDIDIDGVVLSRLFEIEESSGLVGGQDVMMMMMTVVRVWCWRELLFTNRR</sequence>
<evidence type="ECO:0000313" key="2">
    <source>
        <dbReference type="Proteomes" id="UP000284842"/>
    </source>
</evidence>
<dbReference type="AlphaFoldDB" id="A0A409X4U3"/>
<gene>
    <name evidence="1" type="ORF">CVT24_002209</name>
</gene>
<accession>A0A409X4U3</accession>
<comment type="caution">
    <text evidence="1">The sequence shown here is derived from an EMBL/GenBank/DDBJ whole genome shotgun (WGS) entry which is preliminary data.</text>
</comment>
<dbReference type="EMBL" id="NHTK01004635">
    <property type="protein sequence ID" value="PPQ85785.1"/>
    <property type="molecule type" value="Genomic_DNA"/>
</dbReference>
<name>A0A409X4U3_9AGAR</name>
<dbReference type="Proteomes" id="UP000284842">
    <property type="component" value="Unassembled WGS sequence"/>
</dbReference>
<protein>
    <submittedName>
        <fullName evidence="1">Uncharacterized protein</fullName>
    </submittedName>
</protein>
<keyword evidence="2" id="KW-1185">Reference proteome</keyword>
<evidence type="ECO:0000313" key="1">
    <source>
        <dbReference type="EMBL" id="PPQ85785.1"/>
    </source>
</evidence>
<dbReference type="InParanoid" id="A0A409X4U3"/>
<organism evidence="1 2">
    <name type="scientific">Panaeolus cyanescens</name>
    <dbReference type="NCBI Taxonomy" id="181874"/>
    <lineage>
        <taxon>Eukaryota</taxon>
        <taxon>Fungi</taxon>
        <taxon>Dikarya</taxon>
        <taxon>Basidiomycota</taxon>
        <taxon>Agaricomycotina</taxon>
        <taxon>Agaricomycetes</taxon>
        <taxon>Agaricomycetidae</taxon>
        <taxon>Agaricales</taxon>
        <taxon>Agaricineae</taxon>
        <taxon>Galeropsidaceae</taxon>
        <taxon>Panaeolus</taxon>
    </lineage>
</organism>